<dbReference type="EMBL" id="KV862212">
    <property type="protein sequence ID" value="OIV89922.1"/>
    <property type="molecule type" value="Genomic_DNA"/>
</dbReference>
<sequence>MGRDAGTWDGRRGWIVTTRRDSNAGTLWQGTRGLTGLEVRWLIPPSPFFSCLVQGKRSLLLLSGTMHDNKGVPRSDPPSLARLMRCVSRSPCPILLSQGNICPGTINPSSSVKVQKS</sequence>
<keyword evidence="2" id="KW-1185">Reference proteome</keyword>
<evidence type="ECO:0000313" key="1">
    <source>
        <dbReference type="EMBL" id="OIV89922.1"/>
    </source>
</evidence>
<dbReference type="AlphaFoldDB" id="A0A4P1QP41"/>
<reference evidence="1 2" key="1">
    <citation type="journal article" date="2017" name="Plant Biotechnol. J.">
        <title>A comprehensive draft genome sequence for lupin (Lupinus angustifolius), an emerging health food: insights into plant-microbe interactions and legume evolution.</title>
        <authorList>
            <person name="Hane J.K."/>
            <person name="Ming Y."/>
            <person name="Kamphuis L.G."/>
            <person name="Nelson M.N."/>
            <person name="Garg G."/>
            <person name="Atkins C.A."/>
            <person name="Bayer P.E."/>
            <person name="Bravo A."/>
            <person name="Bringans S."/>
            <person name="Cannon S."/>
            <person name="Edwards D."/>
            <person name="Foley R."/>
            <person name="Gao L.L."/>
            <person name="Harrison M.J."/>
            <person name="Huang W."/>
            <person name="Hurgobin B."/>
            <person name="Li S."/>
            <person name="Liu C.W."/>
            <person name="McGrath A."/>
            <person name="Morahan G."/>
            <person name="Murray J."/>
            <person name="Weller J."/>
            <person name="Jian J."/>
            <person name="Singh K.B."/>
        </authorList>
    </citation>
    <scope>NUCLEOTIDE SEQUENCE [LARGE SCALE GENOMIC DNA]</scope>
    <source>
        <strain evidence="2">cv. Tanjil</strain>
        <tissue evidence="1">Whole plant</tissue>
    </source>
</reference>
<dbReference type="Proteomes" id="UP000188354">
    <property type="component" value="Unassembled WGS sequence"/>
</dbReference>
<protein>
    <submittedName>
        <fullName evidence="1">Uncharacterized protein</fullName>
    </submittedName>
</protein>
<accession>A0A4P1QP41</accession>
<proteinExistence type="predicted"/>
<gene>
    <name evidence="1" type="ORF">TanjilG_08299</name>
</gene>
<organism evidence="1 2">
    <name type="scientific">Lupinus angustifolius</name>
    <name type="common">Narrow-leaved blue lupine</name>
    <dbReference type="NCBI Taxonomy" id="3871"/>
    <lineage>
        <taxon>Eukaryota</taxon>
        <taxon>Viridiplantae</taxon>
        <taxon>Streptophyta</taxon>
        <taxon>Embryophyta</taxon>
        <taxon>Tracheophyta</taxon>
        <taxon>Spermatophyta</taxon>
        <taxon>Magnoliopsida</taxon>
        <taxon>eudicotyledons</taxon>
        <taxon>Gunneridae</taxon>
        <taxon>Pentapetalae</taxon>
        <taxon>rosids</taxon>
        <taxon>fabids</taxon>
        <taxon>Fabales</taxon>
        <taxon>Fabaceae</taxon>
        <taxon>Papilionoideae</taxon>
        <taxon>50 kb inversion clade</taxon>
        <taxon>genistoids sensu lato</taxon>
        <taxon>core genistoids</taxon>
        <taxon>Genisteae</taxon>
        <taxon>Lupinus</taxon>
    </lineage>
</organism>
<evidence type="ECO:0000313" key="2">
    <source>
        <dbReference type="Proteomes" id="UP000188354"/>
    </source>
</evidence>
<dbReference type="Gramene" id="OIV89922">
    <property type="protein sequence ID" value="OIV89922"/>
    <property type="gene ID" value="TanjilG_08299"/>
</dbReference>
<name>A0A4P1QP41_LUPAN</name>